<dbReference type="PANTHER" id="PTHR40129">
    <property type="entry name" value="KETOPANTOATE REDUCTASE N-TERMINAL DOMAIN-CONTAINING PROTEIN"/>
    <property type="match status" value="1"/>
</dbReference>
<reference evidence="2" key="1">
    <citation type="submission" date="2015-02" db="EMBL/GenBank/DDBJ databases">
        <authorList>
            <person name="Gon?alves P."/>
        </authorList>
    </citation>
    <scope>NUCLEOTIDE SEQUENCE [LARGE SCALE GENOMIC DNA]</scope>
</reference>
<keyword evidence="2" id="KW-1185">Reference proteome</keyword>
<dbReference type="EMBL" id="CENE01000010">
    <property type="protein sequence ID" value="CEQ41006.1"/>
    <property type="molecule type" value="Genomic_DNA"/>
</dbReference>
<dbReference type="OrthoDB" id="674948at2759"/>
<protein>
    <submittedName>
        <fullName evidence="1">SPOSA6832_02693-mRNA-1:cds</fullName>
    </submittedName>
</protein>
<name>A0A0D6EM48_SPOSA</name>
<sequence length="363" mass="39958">MAPSVSLSSVTSVDLLILGLGWTGTFLAPHLKSSHPSLSYAATTRDGRDGTLAWTWDPEQEGAAQYETLPRAKTVVVVFPIKGEGGSRRLVEGYEEAVGGRVRWIQLGSTGIFDGGPTLAATRAAVAKASSSSEKPPAPAEPLEWTTRHSLYDRTNARAIAEDELLSMHEETFVLNLSGLWVRRSLLSRFFLYSASGKKEELTESPGEQGGTRDPANWIPRIATSKAALEAKGSLHLIHGLDVSRAIIAVHLSPPSPSFSSQQQQQDKKEQTQPLLGRRYILTDLRVLDWFDLVSRYAPGPPSSSSHEETPPAALWVQQLMDEHNIRSLPRTPQELGRALDSREFWREFGLMPVRGGYERGRL</sequence>
<evidence type="ECO:0000313" key="1">
    <source>
        <dbReference type="EMBL" id="CEQ41006.1"/>
    </source>
</evidence>
<proteinExistence type="predicted"/>
<dbReference type="Proteomes" id="UP000243876">
    <property type="component" value="Unassembled WGS sequence"/>
</dbReference>
<organism evidence="1 2">
    <name type="scientific">Sporidiobolus salmonicolor</name>
    <name type="common">Yeast-like fungus</name>
    <name type="synonym">Sporobolomyces salmonicolor</name>
    <dbReference type="NCBI Taxonomy" id="5005"/>
    <lineage>
        <taxon>Eukaryota</taxon>
        <taxon>Fungi</taxon>
        <taxon>Dikarya</taxon>
        <taxon>Basidiomycota</taxon>
        <taxon>Pucciniomycotina</taxon>
        <taxon>Microbotryomycetes</taxon>
        <taxon>Sporidiobolales</taxon>
        <taxon>Sporidiobolaceae</taxon>
        <taxon>Sporobolomyces</taxon>
    </lineage>
</organism>
<dbReference type="PANTHER" id="PTHR40129:SF2">
    <property type="entry name" value="KETOPANTOATE REDUCTASE N-TERMINAL DOMAIN-CONTAINING PROTEIN"/>
    <property type="match status" value="1"/>
</dbReference>
<gene>
    <name evidence="1" type="primary">SPOSA6832_02693</name>
</gene>
<accession>A0A0D6EM48</accession>
<evidence type="ECO:0000313" key="2">
    <source>
        <dbReference type="Proteomes" id="UP000243876"/>
    </source>
</evidence>
<dbReference type="AlphaFoldDB" id="A0A0D6EM48"/>